<organism evidence="6 7">
    <name type="scientific">Colletotrichum incanum</name>
    <name type="common">Soybean anthracnose fungus</name>
    <dbReference type="NCBI Taxonomy" id="1573173"/>
    <lineage>
        <taxon>Eukaryota</taxon>
        <taxon>Fungi</taxon>
        <taxon>Dikarya</taxon>
        <taxon>Ascomycota</taxon>
        <taxon>Pezizomycotina</taxon>
        <taxon>Sordariomycetes</taxon>
        <taxon>Hypocreomycetidae</taxon>
        <taxon>Glomerellales</taxon>
        <taxon>Glomerellaceae</taxon>
        <taxon>Colletotrichum</taxon>
        <taxon>Colletotrichum spaethianum species complex</taxon>
    </lineage>
</organism>
<dbReference type="EMBL" id="LFIW01000022">
    <property type="protein sequence ID" value="KZL88304.1"/>
    <property type="molecule type" value="Genomic_DNA"/>
</dbReference>
<dbReference type="Pfam" id="PF04828">
    <property type="entry name" value="GFA"/>
    <property type="match status" value="1"/>
</dbReference>
<evidence type="ECO:0000256" key="5">
    <source>
        <dbReference type="SAM" id="MobiDB-lite"/>
    </source>
</evidence>
<evidence type="ECO:0000313" key="7">
    <source>
        <dbReference type="Proteomes" id="UP000076584"/>
    </source>
</evidence>
<dbReference type="STRING" id="1573173.A0A162QAF6"/>
<dbReference type="GO" id="GO:0016846">
    <property type="term" value="F:carbon-sulfur lyase activity"/>
    <property type="evidence" value="ECO:0007669"/>
    <property type="project" value="InterPro"/>
</dbReference>
<dbReference type="GO" id="GO:0046872">
    <property type="term" value="F:metal ion binding"/>
    <property type="evidence" value="ECO:0007669"/>
    <property type="project" value="UniProtKB-KW"/>
</dbReference>
<accession>A0A162QAF6</accession>
<comment type="similarity">
    <text evidence="1">Belongs to the Gfa family.</text>
</comment>
<evidence type="ECO:0000256" key="2">
    <source>
        <dbReference type="ARBA" id="ARBA00022723"/>
    </source>
</evidence>
<evidence type="ECO:0000256" key="3">
    <source>
        <dbReference type="ARBA" id="ARBA00022833"/>
    </source>
</evidence>
<evidence type="ECO:0000256" key="1">
    <source>
        <dbReference type="ARBA" id="ARBA00005495"/>
    </source>
</evidence>
<keyword evidence="7" id="KW-1185">Reference proteome</keyword>
<sequence length="236" mass="25450">MSHQADGDPLSIFPLEGGCACGNIRYSLNASPLVVHCCHCTSCQRETGTAFALNAVVEGDEVTLLPSTPSASPLQPLASFPESVRDDWTPKRSRPGANHETDKTGGSGGEAQDNKLEAEIPSPVILPVPADSGAPQHIARCPLCLTPVWSNYDGSGPLIKFVRVGTLDSPALLGGPDTYIFMRSKQPFIEVANDGKPRFDGFYPSKEGVWSPEALVRRNKLIVRILEWRKENGLDV</sequence>
<dbReference type="Gene3D" id="3.90.1590.10">
    <property type="entry name" value="glutathione-dependent formaldehyde- activating enzyme (gfa)"/>
    <property type="match status" value="1"/>
</dbReference>
<keyword evidence="2" id="KW-0479">Metal-binding</keyword>
<dbReference type="InterPro" id="IPR006913">
    <property type="entry name" value="CENP-V/GFA"/>
</dbReference>
<proteinExistence type="inferred from homology"/>
<keyword evidence="4" id="KW-0456">Lyase</keyword>
<dbReference type="OrthoDB" id="406544at2759"/>
<dbReference type="AlphaFoldDB" id="A0A162QAF6"/>
<dbReference type="PROSITE" id="PS51891">
    <property type="entry name" value="CENP_V_GFA"/>
    <property type="match status" value="1"/>
</dbReference>
<dbReference type="PANTHER" id="PTHR33337">
    <property type="entry name" value="GFA DOMAIN-CONTAINING PROTEIN"/>
    <property type="match status" value="1"/>
</dbReference>
<reference evidence="6 7" key="1">
    <citation type="submission" date="2015-06" db="EMBL/GenBank/DDBJ databases">
        <title>Survival trade-offs in plant roots during colonization by closely related pathogenic and mutualistic fungi.</title>
        <authorList>
            <person name="Hacquard S."/>
            <person name="Kracher B."/>
            <person name="Hiruma K."/>
            <person name="Weinman A."/>
            <person name="Muench P."/>
            <person name="Garrido Oter R."/>
            <person name="Ver Loren van Themaat E."/>
            <person name="Dallerey J.-F."/>
            <person name="Damm U."/>
            <person name="Henrissat B."/>
            <person name="Lespinet O."/>
            <person name="Thon M."/>
            <person name="Kemen E."/>
            <person name="McHardy A.C."/>
            <person name="Schulze-Lefert P."/>
            <person name="O'Connell R.J."/>
        </authorList>
    </citation>
    <scope>NUCLEOTIDE SEQUENCE [LARGE SCALE GENOMIC DNA]</scope>
    <source>
        <strain evidence="6 7">MAFF 238704</strain>
    </source>
</reference>
<protein>
    <submittedName>
        <fullName evidence="6">Glutathione-dependent formaldehyde-activating</fullName>
    </submittedName>
</protein>
<evidence type="ECO:0000313" key="6">
    <source>
        <dbReference type="EMBL" id="KZL88304.1"/>
    </source>
</evidence>
<dbReference type="SUPFAM" id="SSF51316">
    <property type="entry name" value="Mss4-like"/>
    <property type="match status" value="2"/>
</dbReference>
<gene>
    <name evidence="6" type="ORF">CI238_01161</name>
</gene>
<dbReference type="InterPro" id="IPR011057">
    <property type="entry name" value="Mss4-like_sf"/>
</dbReference>
<comment type="caution">
    <text evidence="6">The sequence shown here is derived from an EMBL/GenBank/DDBJ whole genome shotgun (WGS) entry which is preliminary data.</text>
</comment>
<dbReference type="Proteomes" id="UP000076584">
    <property type="component" value="Unassembled WGS sequence"/>
</dbReference>
<dbReference type="PANTHER" id="PTHR33337:SF33">
    <property type="entry name" value="CENP-V_GFA DOMAIN-CONTAINING PROTEIN"/>
    <property type="match status" value="1"/>
</dbReference>
<name>A0A162QAF6_COLIC</name>
<evidence type="ECO:0000256" key="4">
    <source>
        <dbReference type="ARBA" id="ARBA00023239"/>
    </source>
</evidence>
<keyword evidence="3" id="KW-0862">Zinc</keyword>
<feature type="region of interest" description="Disordered" evidence="5">
    <location>
        <begin position="67"/>
        <end position="113"/>
    </location>
</feature>